<dbReference type="Gene3D" id="3.40.50.300">
    <property type="entry name" value="P-loop containing nucleotide triphosphate hydrolases"/>
    <property type="match status" value="2"/>
</dbReference>
<evidence type="ECO:0000256" key="1">
    <source>
        <dbReference type="ARBA" id="ARBA00022741"/>
    </source>
</evidence>
<proteinExistence type="predicted"/>
<reference evidence="7 8" key="1">
    <citation type="submission" date="2014-04" db="EMBL/GenBank/DDBJ databases">
        <title>Evolutionary Origins and Diversification of the Mycorrhizal Mutualists.</title>
        <authorList>
            <consortium name="DOE Joint Genome Institute"/>
            <consortium name="Mycorrhizal Genomics Consortium"/>
            <person name="Kohler A."/>
            <person name="Kuo A."/>
            <person name="Nagy L.G."/>
            <person name="Floudas D."/>
            <person name="Copeland A."/>
            <person name="Barry K.W."/>
            <person name="Cichocki N."/>
            <person name="Veneault-Fourrey C."/>
            <person name="LaButti K."/>
            <person name="Lindquist E.A."/>
            <person name="Lipzen A."/>
            <person name="Lundell T."/>
            <person name="Morin E."/>
            <person name="Murat C."/>
            <person name="Riley R."/>
            <person name="Ohm R."/>
            <person name="Sun H."/>
            <person name="Tunlid A."/>
            <person name="Henrissat B."/>
            <person name="Grigoriev I.V."/>
            <person name="Hibbett D.S."/>
            <person name="Martin F."/>
        </authorList>
    </citation>
    <scope>NUCLEOTIDE SEQUENCE [LARGE SCALE GENOMIC DNA]</scope>
    <source>
        <strain evidence="7 8">MD-312</strain>
    </source>
</reference>
<dbReference type="OrthoDB" id="3156807at2759"/>
<evidence type="ECO:0000256" key="5">
    <source>
        <dbReference type="PROSITE-ProRule" id="PRU00560"/>
    </source>
</evidence>
<dbReference type="GO" id="GO:0016787">
    <property type="term" value="F:hydrolase activity"/>
    <property type="evidence" value="ECO:0007669"/>
    <property type="project" value="UniProtKB-UniRule"/>
</dbReference>
<dbReference type="Proteomes" id="UP000053820">
    <property type="component" value="Unassembled WGS sequence"/>
</dbReference>
<dbReference type="GO" id="GO:0005524">
    <property type="term" value="F:ATP binding"/>
    <property type="evidence" value="ECO:0007669"/>
    <property type="project" value="UniProtKB-UniRule"/>
</dbReference>
<organism evidence="7 8">
    <name type="scientific">Hydnomerulius pinastri MD-312</name>
    <dbReference type="NCBI Taxonomy" id="994086"/>
    <lineage>
        <taxon>Eukaryota</taxon>
        <taxon>Fungi</taxon>
        <taxon>Dikarya</taxon>
        <taxon>Basidiomycota</taxon>
        <taxon>Agaricomycotina</taxon>
        <taxon>Agaricomycetes</taxon>
        <taxon>Agaricomycetidae</taxon>
        <taxon>Boletales</taxon>
        <taxon>Boletales incertae sedis</taxon>
        <taxon>Leucogyrophana</taxon>
    </lineage>
</organism>
<dbReference type="InterPro" id="IPR014016">
    <property type="entry name" value="UvrD-like_ATP-bd"/>
</dbReference>
<accession>A0A0C9WAE7</accession>
<dbReference type="Pfam" id="PF00580">
    <property type="entry name" value="UvrD-helicase"/>
    <property type="match status" value="1"/>
</dbReference>
<feature type="domain" description="UvrD-like helicase ATP-binding" evidence="6">
    <location>
        <begin position="479"/>
        <end position="846"/>
    </location>
</feature>
<protein>
    <recommendedName>
        <fullName evidence="6">UvrD-like helicase ATP-binding domain-containing protein</fullName>
    </recommendedName>
</protein>
<keyword evidence="3 5" id="KW-0347">Helicase</keyword>
<keyword evidence="4 5" id="KW-0067">ATP-binding</keyword>
<keyword evidence="2 5" id="KW-0378">Hydrolase</keyword>
<evidence type="ECO:0000259" key="6">
    <source>
        <dbReference type="PROSITE" id="PS51198"/>
    </source>
</evidence>
<evidence type="ECO:0000313" key="8">
    <source>
        <dbReference type="Proteomes" id="UP000053820"/>
    </source>
</evidence>
<keyword evidence="1 5" id="KW-0547">Nucleotide-binding</keyword>
<keyword evidence="8" id="KW-1185">Reference proteome</keyword>
<evidence type="ECO:0000313" key="7">
    <source>
        <dbReference type="EMBL" id="KIJ60092.1"/>
    </source>
</evidence>
<name>A0A0C9WAE7_9AGAM</name>
<evidence type="ECO:0000256" key="3">
    <source>
        <dbReference type="ARBA" id="ARBA00022806"/>
    </source>
</evidence>
<dbReference type="PANTHER" id="PTHR21529">
    <property type="entry name" value="MAMMARY TURMOR VIRUS RECEPTOR HOMOLOG 1, 2 MTVR1, 2"/>
    <property type="match status" value="1"/>
</dbReference>
<dbReference type="PANTHER" id="PTHR21529:SF4">
    <property type="entry name" value="TPR AND ANKYRIN REPEAT-CONTAINING PROTEIN 1"/>
    <property type="match status" value="1"/>
</dbReference>
<gene>
    <name evidence="7" type="ORF">HYDPIDRAFT_32519</name>
</gene>
<dbReference type="SUPFAM" id="SSF52540">
    <property type="entry name" value="P-loop containing nucleoside triphosphate hydrolases"/>
    <property type="match status" value="1"/>
</dbReference>
<sequence>MSSLNLSFFAAGLVADSAGLNIALRHLESCLAAPDTRLELILRDLGSIPNLFAYLMSVWPGAADLATQILGSYASEPALVPGSIPSVLLLQISQVLFSLPPDLCPFEIAREIGQAKLFAEDALAVLALLASSDFDHYATVEPLAGAVEDPERDEEEKAFRGSFVQKAKKQNKTRRKNKRSPAIDAAPFYRLGFSVPSSAEAALLMSLEISEKLKDILRFYLELLRDPVIAKPLKDAYTPKVDDQVARTSQNNVSNANTDVSEVQPSAYPMVQPMKAALYFDNAEGFGEWRILISTDATKKLRELTKNDRKKCVIVAKKIRQLSRGHFSEDNQKRLNGPDSGVPIFEAKMQRDLRLIYQVDVVPDHDGDVERQVIKIYGIYTHTQVNRIWDAVGQHLDGKGKEYKGRCTFRNRPVQPGGDIYLPACFPPDTSEISTEPTALALSDQDKNELHSLLVLEKYVTFSQAFLNGLIANQDAQHVFELTPDEHKIVECTTSCYVLGRSGTGKTTTMLFKMLGIQRAWELQSPAMPKPRQIFVTKSRVLATKVEEYFRKLLESLALAGYTHEELKNLKARNIEAGLVDVDDIPDDQTGIPQRYSALEDRHFPLFITFDKLARMIAADILSGDCLDSQRVAKLFMHTDDLEAQDSFVTYDVFAKTYWPRFSQHLKSLEPWPVFSEIVGTIKGSEKSLSFPDGFLDENTYCSLPPRSNPTFANNRQTVYAIFEAYRKLKRERRHYDVADRTHAVLKTLLAGTPLKGQRIDYLYVDEAQDNLLIDALLLRLICRNPEGLFWAGDTAQTISAGSSFRFNDLKAFLYRIERGQSMNLIGERTITDPTAFQLAINYRSHGGIVNCAHSVIERITRFWPDAIDSLQPEHGIVDGLKPVFFRGWDRDTIKYEQFLSGASGGPIELGAQQCILVRDDVARAKLREQVGDIGVIMTLYESKGLEINDVLLYNFFEDSAVDLSRWRVLLNYTEGEVDGRDLSRVHAPSFESNEGRFAGVCSELKHLYVGITRARRNIWIVDASEKAEPMRMVWSSRKQVQNCTPGMDVPRLAVSSTPAEWESFGRSLFTHKRYPQAMHCFERAFLPRMVAIAHAFQLREEARAKVGIASQKDQQQAFLTAADAFSKSGDDAPAGPDKLQYHHNAADCYIRAGDDRKAAIAYVAAQEYDLAARRFRKAGLFDNTLEILHKHPQGVSSESTDELYNVCRLFYISKSSKPPLPLFPSFEEELEFLEEYDLDFAHASLLESHERYLEAAELHMAENRPLDAIRDFMKDKTSSDAMMRAACILLEGLWRRCSFGIPAEEIAGDRDVGDLLGLAGELSLESLDPLVRDEICMFIAIAQANMPSLEALARTFVTKHERNASALLALDHVFSRLPPLKSANLLEMSAFLTEFHNYTRLLYQVISHPDPVNSKTIRRLFCISEVSSNEYEMGLGSFLHSRAVGDRHGPVDLQLAAVVLSREDMTCALRKYLAEHLRKRVSEEDRLCCSAVVFSQCLTFTVTGGYCNRGVFCPQDHIALSALDTKQYNGRIGIHLQQICILQSMYSADPRMDRQESVLDWLNHLYEALNPQFHVQGTLADLDLSLIPGARDSIRVMKHWVRDALYNFNAHHDPTGFLTTVLKLTSLVFAFDRSDALKCINQTPFNVPRFRPRIFIYSDGRYIVEDIVGLFNGIARTSISAGMLFIRHIFKHALYTNLSVLCDCLEEVFGQMVVSWRLGYIPPLDGVVLPRGWLSSNKDFSKCKEVVIALVVELLANIQDLLLHLQSSSPKEVFTLSHTKLTPVLCNVFTARMMLCLLAYNVNSQASNPIRNKISDILFRLRTANPVQRANPLYRQYAYAKRHQYLEVMLAYDEGVVIEDLVHLVQKRKVPRAPQISPRIKQIVFEKPEEIPNLLASQLVAARSDLRVEAPTFVPQRAYIPEAVVADSREEDIQEEEREEVLDQADETHEQPHGLTLLTNEPELIREHKSTEEEISAAHKIQAVYRKYRDQKARSIGTGATAQRNTLFIACLRNVFSYNWQRGWYSPRYLWALPHLVLCLDKAITIAHEHKAKTKGLLSEESHSRLEELGRQRSEINALLKEGRKMRKDIGPNAPMHQQRNKAELKKAVLDVKGFIHRLPTAAPELDVELNIAYGWIMVEKEVAKKERPTLNTEDLDPY</sequence>
<dbReference type="InterPro" id="IPR039904">
    <property type="entry name" value="TRANK1"/>
</dbReference>
<evidence type="ECO:0000256" key="2">
    <source>
        <dbReference type="ARBA" id="ARBA00022801"/>
    </source>
</evidence>
<feature type="binding site" evidence="5">
    <location>
        <begin position="500"/>
        <end position="507"/>
    </location>
    <ligand>
        <name>ATP</name>
        <dbReference type="ChEBI" id="CHEBI:30616"/>
    </ligand>
</feature>
<dbReference type="PROSITE" id="PS51198">
    <property type="entry name" value="UVRD_HELICASE_ATP_BIND"/>
    <property type="match status" value="1"/>
</dbReference>
<dbReference type="HOGENOM" id="CLU_001378_0_0_1"/>
<dbReference type="InterPro" id="IPR027417">
    <property type="entry name" value="P-loop_NTPase"/>
</dbReference>
<evidence type="ECO:0000256" key="4">
    <source>
        <dbReference type="ARBA" id="ARBA00022840"/>
    </source>
</evidence>
<dbReference type="GO" id="GO:0004386">
    <property type="term" value="F:helicase activity"/>
    <property type="evidence" value="ECO:0007669"/>
    <property type="project" value="UniProtKB-UniRule"/>
</dbReference>
<dbReference type="EMBL" id="KN839876">
    <property type="protein sequence ID" value="KIJ60092.1"/>
    <property type="molecule type" value="Genomic_DNA"/>
</dbReference>